<dbReference type="GO" id="GO:0009103">
    <property type="term" value="P:lipopolysaccharide biosynthetic process"/>
    <property type="evidence" value="ECO:0007669"/>
    <property type="project" value="UniProtKB-KW"/>
</dbReference>
<dbReference type="KEGG" id="nsg:H3L94_01060"/>
<evidence type="ECO:0000313" key="5">
    <source>
        <dbReference type="EMBL" id="QMT40687.1"/>
    </source>
</evidence>
<protein>
    <submittedName>
        <fullName evidence="5">Glycosyltransferase family 25 protein</fullName>
    </submittedName>
</protein>
<dbReference type="Pfam" id="PF01755">
    <property type="entry name" value="Glyco_transf_25"/>
    <property type="match status" value="1"/>
</dbReference>
<dbReference type="CDD" id="cd06532">
    <property type="entry name" value="Glyco_transf_25"/>
    <property type="match status" value="1"/>
</dbReference>
<evidence type="ECO:0000313" key="6">
    <source>
        <dbReference type="Proteomes" id="UP000514752"/>
    </source>
</evidence>
<sequence>MIPVYIVSLANETERREHMRGQCRRFGLAAVFIDAVDMRQAGQKDIERLSTRMLHKKPKKQRWLSRGELGCALSHHRVYEAVCAQSQPYALVLEDDAEFIRNPLPLLDEGYLNALSDQYPFDVLIVGYVKTLPQQLPYYYRRLPIKYRAAMATDGETVRFGTPWEQYGCGTVAYIVSRAGAEKLQAATQTPCAAADDWLYFEQHHRLRILHSRPAFVLEALEKLDSTIRIEKADFLRPKASSVIIRSVKGYLKHFAMNYLGMKA</sequence>
<dbReference type="UniPathway" id="UPA00820"/>
<dbReference type="UniPathway" id="UPA00501"/>
<reference evidence="5 6" key="1">
    <citation type="submission" date="2020-07" db="EMBL/GenBank/DDBJ databases">
        <title>Genomic diversity of species in the Neisseriaceae family.</title>
        <authorList>
            <person name="Vincent A.T."/>
            <person name="Bernet E."/>
            <person name="Veyrier F.J."/>
        </authorList>
    </citation>
    <scope>NUCLEOTIDE SEQUENCE [LARGE SCALE GENOMIC DNA]</scope>
    <source>
        <strain evidence="5 6">DSM 22244</strain>
    </source>
</reference>
<name>A0A7D7SIF7_9NEIS</name>
<dbReference type="AlphaFoldDB" id="A0A7D7SIF7"/>
<evidence type="ECO:0000256" key="1">
    <source>
        <dbReference type="ARBA" id="ARBA00005068"/>
    </source>
</evidence>
<comment type="pathway">
    <text evidence="1">Bacterial outer membrane biogenesis; lipooligosaccharide biosynthesis.</text>
</comment>
<gene>
    <name evidence="5" type="ORF">H3L94_01060</name>
</gene>
<dbReference type="InterPro" id="IPR002654">
    <property type="entry name" value="Glyco_trans_25"/>
</dbReference>
<organism evidence="5 6">
    <name type="scientific">Neisseria shayeganii</name>
    <dbReference type="NCBI Taxonomy" id="607712"/>
    <lineage>
        <taxon>Bacteria</taxon>
        <taxon>Pseudomonadati</taxon>
        <taxon>Pseudomonadota</taxon>
        <taxon>Betaproteobacteria</taxon>
        <taxon>Neisseriales</taxon>
        <taxon>Neisseriaceae</taxon>
        <taxon>Neisseria</taxon>
    </lineage>
</organism>
<proteinExistence type="predicted"/>
<dbReference type="Proteomes" id="UP000514752">
    <property type="component" value="Chromosome"/>
</dbReference>
<evidence type="ECO:0000259" key="4">
    <source>
        <dbReference type="Pfam" id="PF01755"/>
    </source>
</evidence>
<dbReference type="GO" id="GO:0016740">
    <property type="term" value="F:transferase activity"/>
    <property type="evidence" value="ECO:0007669"/>
    <property type="project" value="UniProtKB-KW"/>
</dbReference>
<dbReference type="RefSeq" id="WP_182122314.1">
    <property type="nucleotide sequence ID" value="NZ_CP059567.1"/>
</dbReference>
<feature type="domain" description="Glycosyl transferase family 25" evidence="4">
    <location>
        <begin position="1"/>
        <end position="196"/>
    </location>
</feature>
<keyword evidence="5" id="KW-0808">Transferase</keyword>
<evidence type="ECO:0000256" key="2">
    <source>
        <dbReference type="ARBA" id="ARBA00005222"/>
    </source>
</evidence>
<evidence type="ECO:0000256" key="3">
    <source>
        <dbReference type="ARBA" id="ARBA00022985"/>
    </source>
</evidence>
<comment type="pathway">
    <text evidence="2">Glycan metabolism; lacto-N-neotetraose biosynthesis.</text>
</comment>
<dbReference type="EMBL" id="CP059567">
    <property type="protein sequence ID" value="QMT40687.1"/>
    <property type="molecule type" value="Genomic_DNA"/>
</dbReference>
<accession>A0A7D7SIF7</accession>
<keyword evidence="3" id="KW-0448">Lipopolysaccharide biosynthesis</keyword>